<protein>
    <submittedName>
        <fullName evidence="4">Integrase zinc binding domain</fullName>
    </submittedName>
</protein>
<dbReference type="Pfam" id="PF03564">
    <property type="entry name" value="DUF1759"/>
    <property type="match status" value="1"/>
</dbReference>
<feature type="compositionally biased region" description="Polar residues" evidence="1">
    <location>
        <begin position="1342"/>
        <end position="1351"/>
    </location>
</feature>
<dbReference type="InterPro" id="IPR005312">
    <property type="entry name" value="DUF1759"/>
</dbReference>
<proteinExistence type="predicted"/>
<accession>A0AAW1HUT9</accession>
<feature type="domain" description="DUF1758" evidence="2">
    <location>
        <begin position="487"/>
        <end position="626"/>
    </location>
</feature>
<dbReference type="InterPro" id="IPR008042">
    <property type="entry name" value="Retrotrans_Pao"/>
</dbReference>
<evidence type="ECO:0000259" key="3">
    <source>
        <dbReference type="Pfam" id="PF17921"/>
    </source>
</evidence>
<feature type="region of interest" description="Disordered" evidence="1">
    <location>
        <begin position="1298"/>
        <end position="1381"/>
    </location>
</feature>
<dbReference type="PANTHER" id="PTHR47331">
    <property type="entry name" value="PHD-TYPE DOMAIN-CONTAINING PROTEIN"/>
    <property type="match status" value="1"/>
</dbReference>
<evidence type="ECO:0000256" key="1">
    <source>
        <dbReference type="SAM" id="MobiDB-lite"/>
    </source>
</evidence>
<gene>
    <name evidence="4" type="ORF">QE152_g39097</name>
</gene>
<dbReference type="InterPro" id="IPR041588">
    <property type="entry name" value="Integrase_H2C2"/>
</dbReference>
<dbReference type="Pfam" id="PF17921">
    <property type="entry name" value="Integrase_H2C2"/>
    <property type="match status" value="1"/>
</dbReference>
<organism evidence="4 5">
    <name type="scientific">Popillia japonica</name>
    <name type="common">Japanese beetle</name>
    <dbReference type="NCBI Taxonomy" id="7064"/>
    <lineage>
        <taxon>Eukaryota</taxon>
        <taxon>Metazoa</taxon>
        <taxon>Ecdysozoa</taxon>
        <taxon>Arthropoda</taxon>
        <taxon>Hexapoda</taxon>
        <taxon>Insecta</taxon>
        <taxon>Pterygota</taxon>
        <taxon>Neoptera</taxon>
        <taxon>Endopterygota</taxon>
        <taxon>Coleoptera</taxon>
        <taxon>Polyphaga</taxon>
        <taxon>Scarabaeiformia</taxon>
        <taxon>Scarabaeidae</taxon>
        <taxon>Rutelinae</taxon>
        <taxon>Popillia</taxon>
    </lineage>
</organism>
<dbReference type="InterPro" id="IPR008737">
    <property type="entry name" value="DUF1758"/>
</dbReference>
<name>A0AAW1HUT9_POPJA</name>
<sequence>MTDIKKLTKRKGVLKAQLTRFYTFLSNFVSEPDTIIQLRTRLETIQGIYAEFDSIQTEIEFVNEDEEVAQTLTDERVDVEAKYIDVVSRSKKILNPNLGQIEQSVANHTSENSPDSPTTTPVENRVKLPPLKLPEFHGEYDKWIQFSDTFKSAIHNNTGLSKVQKHQYLVSCLKGSAERVISGLSIAENNYDSAWALLNERYEDTKAIINAHVKAIFLLPSSSRDTSISLRLLLDEFLVHYHALENLGEEVSHWDTMLIFLLTGKMDNKSNEEFEHHTRIIKKPKVSDLIDFLKERCKLLENIKNRNSYTGCANSSNTKRGVDIKPIIKSFSHVTTNQPTCPMCQQNHYLFYCKKFRDMPINTKYDELKRLRLCANCLRPGHSYSDCNSSGCKVCQRKHNTSLHRPPFVKNESTQRTSTSAHANIETSAKTQSEPQAKVVNNSEAPTSHCNILTNCSQTHADSYVLLSTVLVHVYDINNHPIVCRALLDSASQSCYIRTNIVKRLGLPTNDININISGIAQATANINKQVTIKLKSMHNNYATNLSCLIIDKITGNIPQHQIDISMINMPPSINLADPKFGTPSQIDILIGASTFFDLMCIGQYKMGKDQPILCKTKLGWVISGQSMNLQNFVNLKNNMSTCFLITNTELNNNLLRFWEIEENHNSQFFSKQERECEEHFVKNYTRDHTGRFTVKLPTRESYVELGNSLENATKRFYAMENKLKRDSQLKEEYSSFLKECDQLGHMSLVDSVCKKDTITYYLPHPAVNVHPCQRDLQRIVWRDDPASELRHYALNTLTYGTAPASFSSTRCLKQVALDNQDEYPPESKIIGTDFYVDDLLTGANDINSLIDMRKNLVSILNSGGFELRKFMSNNASVLQDLNNDLDNSNYIIRTDENTKTLGVSWNSNSDEFEYIVNLPCSQETITKRTILSYISQIFDPLGLLGAVIIQSKLILQRLWQLKVGWDSEIPLEIHSMWVTYYSQLSEINSIKIPRLVIVHNATETQLHGFCDASEKAYAATVYVRSKGQNANNPADIISRGVSPKEIANSTLWRNGPSFLSQRPELWPEQSHISKFMRKSDIPERNNKVITLLSLEKDAFVNDLINRYSTFTKLLRVLAFCLRFIFIHNLKMPSESRRTGFLVVRELEDATLVLIKLVQSQGFSDDIRSLKATNTVKSTSRLKSLNPFIDKFEILRVGGRLRNSKLTHDSKHPILIPHNHTLTTLIIRYEHLRNLHSGPQATLASVRQKYWPLNDKQVVKGIIRKCIPCLKARPILSSQQMGSTSSCNLINGFRQHLNQTGDQRESYNGKGDKKARRAGTLGNRKAPKKKSTATKRDDIKENAGTTSSTSSKTEARKRGWEQGSFKQNFSDSTRTSTLETDKPVPVNMVKEACASCDLFR</sequence>
<dbReference type="Proteomes" id="UP001458880">
    <property type="component" value="Unassembled WGS sequence"/>
</dbReference>
<keyword evidence="5" id="KW-1185">Reference proteome</keyword>
<feature type="domain" description="Integrase zinc-binding" evidence="3">
    <location>
        <begin position="1218"/>
        <end position="1273"/>
    </location>
</feature>
<dbReference type="Pfam" id="PF05380">
    <property type="entry name" value="Peptidase_A17"/>
    <property type="match status" value="1"/>
</dbReference>
<feature type="compositionally biased region" description="Basic and acidic residues" evidence="1">
    <location>
        <begin position="1301"/>
        <end position="1311"/>
    </location>
</feature>
<evidence type="ECO:0000259" key="2">
    <source>
        <dbReference type="Pfam" id="PF05585"/>
    </source>
</evidence>
<reference evidence="4 5" key="1">
    <citation type="journal article" date="2024" name="BMC Genomics">
        <title>De novo assembly and annotation of Popillia japonica's genome with initial clues to its potential as an invasive pest.</title>
        <authorList>
            <person name="Cucini C."/>
            <person name="Boschi S."/>
            <person name="Funari R."/>
            <person name="Cardaioli E."/>
            <person name="Iannotti N."/>
            <person name="Marturano G."/>
            <person name="Paoli F."/>
            <person name="Bruttini M."/>
            <person name="Carapelli A."/>
            <person name="Frati F."/>
            <person name="Nardi F."/>
        </authorList>
    </citation>
    <scope>NUCLEOTIDE SEQUENCE [LARGE SCALE GENOMIC DNA]</scope>
    <source>
        <strain evidence="4">DMR45628</strain>
    </source>
</reference>
<comment type="caution">
    <text evidence="4">The sequence shown here is derived from an EMBL/GenBank/DDBJ whole genome shotgun (WGS) entry which is preliminary data.</text>
</comment>
<evidence type="ECO:0000313" key="5">
    <source>
        <dbReference type="Proteomes" id="UP001458880"/>
    </source>
</evidence>
<feature type="compositionally biased region" description="Polar residues" evidence="1">
    <location>
        <begin position="1363"/>
        <end position="1377"/>
    </location>
</feature>
<dbReference type="EMBL" id="JASPKY010000899">
    <property type="protein sequence ID" value="KAK9680420.1"/>
    <property type="molecule type" value="Genomic_DNA"/>
</dbReference>
<dbReference type="Pfam" id="PF05585">
    <property type="entry name" value="DUF1758"/>
    <property type="match status" value="1"/>
</dbReference>
<evidence type="ECO:0000313" key="4">
    <source>
        <dbReference type="EMBL" id="KAK9680420.1"/>
    </source>
</evidence>